<reference evidence="2" key="2">
    <citation type="submission" date="2020-05" db="UniProtKB">
        <authorList>
            <consortium name="EnsemblMetazoa"/>
        </authorList>
    </citation>
    <scope>IDENTIFICATION</scope>
    <source>
        <strain evidence="2">ACHKN1017</strain>
    </source>
</reference>
<feature type="region of interest" description="Disordered" evidence="1">
    <location>
        <begin position="1"/>
        <end position="25"/>
    </location>
</feature>
<dbReference type="AlphaFoldDB" id="A0A182KI13"/>
<feature type="compositionally biased region" description="Low complexity" evidence="1">
    <location>
        <begin position="1"/>
        <end position="20"/>
    </location>
</feature>
<keyword evidence="3" id="KW-1185">Reference proteome</keyword>
<dbReference type="EnsemblMetazoa" id="ACHR014113-RA">
    <property type="protein sequence ID" value="ACHR014113-PA"/>
    <property type="gene ID" value="ACHR014113"/>
</dbReference>
<name>A0A182KI13_9DIPT</name>
<reference evidence="3" key="1">
    <citation type="submission" date="2013-03" db="EMBL/GenBank/DDBJ databases">
        <title>The Genome Sequence of Anopheles christyi ACHKN1017.</title>
        <authorList>
            <consortium name="The Broad Institute Genomics Platform"/>
            <person name="Neafsey D.E."/>
            <person name="Besansky N."/>
            <person name="Walker B."/>
            <person name="Young S.K."/>
            <person name="Zeng Q."/>
            <person name="Gargeya S."/>
            <person name="Fitzgerald M."/>
            <person name="Haas B."/>
            <person name="Abouelleil A."/>
            <person name="Allen A.W."/>
            <person name="Alvarado L."/>
            <person name="Arachchi H.M."/>
            <person name="Berlin A.M."/>
            <person name="Chapman S.B."/>
            <person name="Gainer-Dewar J."/>
            <person name="Goldberg J."/>
            <person name="Griggs A."/>
            <person name="Gujja S."/>
            <person name="Hansen M."/>
            <person name="Howarth C."/>
            <person name="Imamovic A."/>
            <person name="Ireland A."/>
            <person name="Larimer J."/>
            <person name="McCowan C."/>
            <person name="Murphy C."/>
            <person name="Pearson M."/>
            <person name="Poon T.W."/>
            <person name="Priest M."/>
            <person name="Roberts A."/>
            <person name="Saif S."/>
            <person name="Shea T."/>
            <person name="Sisk P."/>
            <person name="Sykes S."/>
            <person name="Wortman J."/>
            <person name="Nusbaum C."/>
            <person name="Birren B."/>
        </authorList>
    </citation>
    <scope>NUCLEOTIDE SEQUENCE [LARGE SCALE GENOMIC DNA]</scope>
    <source>
        <strain evidence="3">ACHKN1017</strain>
    </source>
</reference>
<sequence length="34" mass="3791">MSIGQTFSFHTTNNNSSSRSQLHTKPHTVLLLCC</sequence>
<organism evidence="2 3">
    <name type="scientific">Anopheles christyi</name>
    <dbReference type="NCBI Taxonomy" id="43041"/>
    <lineage>
        <taxon>Eukaryota</taxon>
        <taxon>Metazoa</taxon>
        <taxon>Ecdysozoa</taxon>
        <taxon>Arthropoda</taxon>
        <taxon>Hexapoda</taxon>
        <taxon>Insecta</taxon>
        <taxon>Pterygota</taxon>
        <taxon>Neoptera</taxon>
        <taxon>Endopterygota</taxon>
        <taxon>Diptera</taxon>
        <taxon>Nematocera</taxon>
        <taxon>Culicoidea</taxon>
        <taxon>Culicidae</taxon>
        <taxon>Anophelinae</taxon>
        <taxon>Anopheles</taxon>
    </lineage>
</organism>
<accession>A0A182KI13</accession>
<dbReference type="Proteomes" id="UP000075881">
    <property type="component" value="Unassembled WGS sequence"/>
</dbReference>
<protein>
    <submittedName>
        <fullName evidence="2">Uncharacterized protein</fullName>
    </submittedName>
</protein>
<proteinExistence type="predicted"/>
<dbReference type="VEuPathDB" id="VectorBase:ACHR014113"/>
<evidence type="ECO:0000313" key="3">
    <source>
        <dbReference type="Proteomes" id="UP000075881"/>
    </source>
</evidence>
<evidence type="ECO:0000256" key="1">
    <source>
        <dbReference type="SAM" id="MobiDB-lite"/>
    </source>
</evidence>
<evidence type="ECO:0000313" key="2">
    <source>
        <dbReference type="EnsemblMetazoa" id="ACHR014113-PA"/>
    </source>
</evidence>